<sequence>ITAIIQPGGSIRDEEVIEVANHHSLAMMFTGIRHFNH</sequence>
<dbReference type="SUPFAM" id="SSF53927">
    <property type="entry name" value="Cytidine deaminase-like"/>
    <property type="match status" value="1"/>
</dbReference>
<dbReference type="InterPro" id="IPR024051">
    <property type="entry name" value="AICAR_Tfase_dup_dom_sf"/>
</dbReference>
<organism evidence="1">
    <name type="scientific">marine metagenome</name>
    <dbReference type="NCBI Taxonomy" id="408172"/>
    <lineage>
        <taxon>unclassified sequences</taxon>
        <taxon>metagenomes</taxon>
        <taxon>ecological metagenomes</taxon>
    </lineage>
</organism>
<evidence type="ECO:0000313" key="1">
    <source>
        <dbReference type="EMBL" id="SVD25503.1"/>
    </source>
</evidence>
<gene>
    <name evidence="1" type="ORF">METZ01_LOCUS378357</name>
</gene>
<dbReference type="EMBL" id="UINC01139137">
    <property type="protein sequence ID" value="SVD25503.1"/>
    <property type="molecule type" value="Genomic_DNA"/>
</dbReference>
<dbReference type="GO" id="GO:0003824">
    <property type="term" value="F:catalytic activity"/>
    <property type="evidence" value="ECO:0007669"/>
    <property type="project" value="InterPro"/>
</dbReference>
<feature type="non-terminal residue" evidence="1">
    <location>
        <position position="1"/>
    </location>
</feature>
<reference evidence="1" key="1">
    <citation type="submission" date="2018-05" db="EMBL/GenBank/DDBJ databases">
        <authorList>
            <person name="Lanie J.A."/>
            <person name="Ng W.-L."/>
            <person name="Kazmierczak K.M."/>
            <person name="Andrzejewski T.M."/>
            <person name="Davidsen T.M."/>
            <person name="Wayne K.J."/>
            <person name="Tettelin H."/>
            <person name="Glass J.I."/>
            <person name="Rusch D."/>
            <person name="Podicherti R."/>
            <person name="Tsui H.-C.T."/>
            <person name="Winkler M.E."/>
        </authorList>
    </citation>
    <scope>NUCLEOTIDE SEQUENCE</scope>
</reference>
<dbReference type="Gene3D" id="3.40.140.20">
    <property type="match status" value="1"/>
</dbReference>
<dbReference type="InterPro" id="IPR016193">
    <property type="entry name" value="Cytidine_deaminase-like"/>
</dbReference>
<proteinExistence type="predicted"/>
<accession>A0A382TU34</accession>
<name>A0A382TU34_9ZZZZ</name>
<protein>
    <submittedName>
        <fullName evidence="1">Uncharacterized protein</fullName>
    </submittedName>
</protein>
<dbReference type="AlphaFoldDB" id="A0A382TU34"/>